<name>A0ABR1CZC8_NECAM</name>
<proteinExistence type="predicted"/>
<accession>A0ABR1CZC8</accession>
<sequence length="76" mass="8612">MNDGTFVKRRFRLKMVGVGFVVHTSVVHLVVSHEISSRCLATPRLRALRQKPIGIISCYSPTSAAEKSKLDDWNWN</sequence>
<comment type="caution">
    <text evidence="1">The sequence shown here is derived from an EMBL/GenBank/DDBJ whole genome shotgun (WGS) entry which is preliminary data.</text>
</comment>
<reference evidence="1 2" key="1">
    <citation type="submission" date="2023-08" db="EMBL/GenBank/DDBJ databases">
        <title>A Necator americanus chromosomal reference genome.</title>
        <authorList>
            <person name="Ilik V."/>
            <person name="Petrzelkova K.J."/>
            <person name="Pardy F."/>
            <person name="Fuh T."/>
            <person name="Niatou-Singa F.S."/>
            <person name="Gouil Q."/>
            <person name="Baker L."/>
            <person name="Ritchie M.E."/>
            <person name="Jex A.R."/>
            <person name="Gazzola D."/>
            <person name="Li H."/>
            <person name="Toshio Fujiwara R."/>
            <person name="Zhan B."/>
            <person name="Aroian R.V."/>
            <person name="Pafco B."/>
            <person name="Schwarz E.M."/>
        </authorList>
    </citation>
    <scope>NUCLEOTIDE SEQUENCE [LARGE SCALE GENOMIC DNA]</scope>
    <source>
        <strain evidence="1 2">Aroian</strain>
        <tissue evidence="1">Whole animal</tissue>
    </source>
</reference>
<evidence type="ECO:0000313" key="2">
    <source>
        <dbReference type="Proteomes" id="UP001303046"/>
    </source>
</evidence>
<gene>
    <name evidence="1" type="primary">Necator_chrIII.g11197</name>
    <name evidence="1" type="ORF">RB195_010432</name>
</gene>
<dbReference type="EMBL" id="JAVFWL010000003">
    <property type="protein sequence ID" value="KAK6743163.1"/>
    <property type="molecule type" value="Genomic_DNA"/>
</dbReference>
<protein>
    <submittedName>
        <fullName evidence="1">Uncharacterized protein</fullName>
    </submittedName>
</protein>
<evidence type="ECO:0000313" key="1">
    <source>
        <dbReference type="EMBL" id="KAK6743163.1"/>
    </source>
</evidence>
<dbReference type="Proteomes" id="UP001303046">
    <property type="component" value="Unassembled WGS sequence"/>
</dbReference>
<keyword evidence="2" id="KW-1185">Reference proteome</keyword>
<organism evidence="1 2">
    <name type="scientific">Necator americanus</name>
    <name type="common">Human hookworm</name>
    <dbReference type="NCBI Taxonomy" id="51031"/>
    <lineage>
        <taxon>Eukaryota</taxon>
        <taxon>Metazoa</taxon>
        <taxon>Ecdysozoa</taxon>
        <taxon>Nematoda</taxon>
        <taxon>Chromadorea</taxon>
        <taxon>Rhabditida</taxon>
        <taxon>Rhabditina</taxon>
        <taxon>Rhabditomorpha</taxon>
        <taxon>Strongyloidea</taxon>
        <taxon>Ancylostomatidae</taxon>
        <taxon>Bunostominae</taxon>
        <taxon>Necator</taxon>
    </lineage>
</organism>